<dbReference type="Pfam" id="PF00364">
    <property type="entry name" value="Biotin_lipoyl"/>
    <property type="match status" value="1"/>
</dbReference>
<evidence type="ECO:0000313" key="3">
    <source>
        <dbReference type="Proteomes" id="UP000005258"/>
    </source>
</evidence>
<organism evidence="2 3">
    <name type="scientific">Tistrella mobilis (strain KA081020-065)</name>
    <dbReference type="NCBI Taxonomy" id="1110502"/>
    <lineage>
        <taxon>Bacteria</taxon>
        <taxon>Pseudomonadati</taxon>
        <taxon>Pseudomonadota</taxon>
        <taxon>Alphaproteobacteria</taxon>
        <taxon>Geminicoccales</taxon>
        <taxon>Geminicoccaceae</taxon>
        <taxon>Tistrella</taxon>
    </lineage>
</organism>
<dbReference type="InterPro" id="IPR011053">
    <property type="entry name" value="Single_hybrid_motif"/>
</dbReference>
<geneLocation type="plasmid" evidence="2 3">
    <name>pTM1</name>
</geneLocation>
<reference evidence="2 3" key="1">
    <citation type="journal article" date="2012" name="J. Am. Chem. Soc.">
        <title>Bacterial biosynthesis and maturation of the didemnin anti-cancer agents.</title>
        <authorList>
            <person name="Xu Y."/>
            <person name="Kersten R.D."/>
            <person name="Nam S.J."/>
            <person name="Lu L."/>
            <person name="Al-Suwailem A.M."/>
            <person name="Zheng H."/>
            <person name="Fenical W."/>
            <person name="Dorrestein P.C."/>
            <person name="Moore B.S."/>
            <person name="Qian P.Y."/>
        </authorList>
    </citation>
    <scope>NUCLEOTIDE SEQUENCE [LARGE SCALE GENOMIC DNA]</scope>
    <source>
        <strain evidence="2 3">KA081020-065</strain>
    </source>
</reference>
<dbReference type="HOGENOM" id="CLU_1517263_0_0_5"/>
<dbReference type="EMBL" id="CP003237">
    <property type="protein sequence ID" value="AFK55560.1"/>
    <property type="molecule type" value="Genomic_DNA"/>
</dbReference>
<dbReference type="GO" id="GO:0006094">
    <property type="term" value="P:gluconeogenesis"/>
    <property type="evidence" value="ECO:0007669"/>
    <property type="project" value="TreeGrafter"/>
</dbReference>
<dbReference type="GO" id="GO:0004736">
    <property type="term" value="F:pyruvate carboxylase activity"/>
    <property type="evidence" value="ECO:0007669"/>
    <property type="project" value="TreeGrafter"/>
</dbReference>
<dbReference type="SUPFAM" id="SSF51230">
    <property type="entry name" value="Single hybrid motif"/>
    <property type="match status" value="1"/>
</dbReference>
<dbReference type="Gene3D" id="2.40.50.100">
    <property type="match status" value="1"/>
</dbReference>
<dbReference type="InterPro" id="IPR000089">
    <property type="entry name" value="Biotin_lipoyl"/>
</dbReference>
<dbReference type="AlphaFoldDB" id="I3TS22"/>
<gene>
    <name evidence="2" type="ordered locus">TMO_a0157</name>
</gene>
<dbReference type="GO" id="GO:0005737">
    <property type="term" value="C:cytoplasm"/>
    <property type="evidence" value="ECO:0007669"/>
    <property type="project" value="TreeGrafter"/>
</dbReference>
<keyword evidence="2" id="KW-0614">Plasmid</keyword>
<dbReference type="PANTHER" id="PTHR43778">
    <property type="entry name" value="PYRUVATE CARBOXYLASE"/>
    <property type="match status" value="1"/>
</dbReference>
<dbReference type="KEGG" id="tmo:TMO_a0157"/>
<protein>
    <submittedName>
        <fullName evidence="2">Acyl-CoA carboxylase, Biotin/lipoyl carrier domain protein</fullName>
    </submittedName>
</protein>
<accession>I3TS22</accession>
<proteinExistence type="predicted"/>
<dbReference type="InterPro" id="IPR055268">
    <property type="entry name" value="PCB-like"/>
</dbReference>
<evidence type="ECO:0000259" key="1">
    <source>
        <dbReference type="PROSITE" id="PS50968"/>
    </source>
</evidence>
<feature type="domain" description="Lipoyl-binding" evidence="1">
    <location>
        <begin position="85"/>
        <end position="161"/>
    </location>
</feature>
<dbReference type="Proteomes" id="UP000005258">
    <property type="component" value="Plasmid pTM1"/>
</dbReference>
<keyword evidence="3" id="KW-1185">Reference proteome</keyword>
<evidence type="ECO:0000313" key="2">
    <source>
        <dbReference type="EMBL" id="AFK55560.1"/>
    </source>
</evidence>
<sequence>MPMHMSLDGRDHALDVAARRPGLRLSVDGVVHEVLDTATAGPGRFALEVDGRPVRGWVHVAGDDVFLRLDGRCHRLTVDDRRGGDAAAGAAADEVRAEMPGMVVAVHCAAGDTVDRGAPLVTIESMKLQTTLAAPREGVVAEVHLGADAAFSRGDLLVSLQPVDAAGDAAPLRKMVP</sequence>
<dbReference type="PROSITE" id="PS50968">
    <property type="entry name" value="BIOTINYL_LIPOYL"/>
    <property type="match status" value="1"/>
</dbReference>
<dbReference type="CDD" id="cd06850">
    <property type="entry name" value="biotinyl_domain"/>
    <property type="match status" value="1"/>
</dbReference>
<name>I3TS22_TISMK</name>
<dbReference type="PANTHER" id="PTHR43778:SF2">
    <property type="entry name" value="PYRUVATE CARBOXYLASE, MITOCHONDRIAL"/>
    <property type="match status" value="1"/>
</dbReference>